<feature type="region of interest" description="Disordered" evidence="1">
    <location>
        <begin position="1"/>
        <end position="35"/>
    </location>
</feature>
<evidence type="ECO:0000313" key="3">
    <source>
        <dbReference type="Proteomes" id="UP000050761"/>
    </source>
</evidence>
<accession>A0A3P7XN50</accession>
<evidence type="ECO:0000313" key="2">
    <source>
        <dbReference type="EMBL" id="VDO75696.1"/>
    </source>
</evidence>
<reference evidence="2 3" key="1">
    <citation type="submission" date="2018-11" db="EMBL/GenBank/DDBJ databases">
        <authorList>
            <consortium name="Pathogen Informatics"/>
        </authorList>
    </citation>
    <scope>NUCLEOTIDE SEQUENCE [LARGE SCALE GENOMIC DNA]</scope>
</reference>
<dbReference type="WBParaSite" id="HPBE_0000827901-mRNA-1">
    <property type="protein sequence ID" value="HPBE_0000827901-mRNA-1"/>
    <property type="gene ID" value="HPBE_0000827901"/>
</dbReference>
<proteinExistence type="predicted"/>
<gene>
    <name evidence="2" type="ORF">HPBE_LOCUS8280</name>
</gene>
<accession>A0A183FLU6</accession>
<reference evidence="4" key="2">
    <citation type="submission" date="2019-09" db="UniProtKB">
        <authorList>
            <consortium name="WormBaseParasite"/>
        </authorList>
    </citation>
    <scope>IDENTIFICATION</scope>
</reference>
<name>A0A183FLU6_HELPZ</name>
<dbReference type="EMBL" id="UZAH01026108">
    <property type="protein sequence ID" value="VDO75696.1"/>
    <property type="molecule type" value="Genomic_DNA"/>
</dbReference>
<organism evidence="3 4">
    <name type="scientific">Heligmosomoides polygyrus</name>
    <name type="common">Parasitic roundworm</name>
    <dbReference type="NCBI Taxonomy" id="6339"/>
    <lineage>
        <taxon>Eukaryota</taxon>
        <taxon>Metazoa</taxon>
        <taxon>Ecdysozoa</taxon>
        <taxon>Nematoda</taxon>
        <taxon>Chromadorea</taxon>
        <taxon>Rhabditida</taxon>
        <taxon>Rhabditina</taxon>
        <taxon>Rhabditomorpha</taxon>
        <taxon>Strongyloidea</taxon>
        <taxon>Heligmosomidae</taxon>
        <taxon>Heligmosomoides</taxon>
    </lineage>
</organism>
<keyword evidence="3" id="KW-1185">Reference proteome</keyword>
<evidence type="ECO:0000256" key="1">
    <source>
        <dbReference type="SAM" id="MobiDB-lite"/>
    </source>
</evidence>
<evidence type="ECO:0000313" key="4">
    <source>
        <dbReference type="WBParaSite" id="HPBE_0000827901-mRNA-1"/>
    </source>
</evidence>
<dbReference type="AlphaFoldDB" id="A0A183FLU6"/>
<sequence>MNLRRRPPAAATPNADTIEQKVSDETATTTAATTHSGEYRRDQCWCDSIRRKNAPASAQTGSLDVKVVGHCTPLVCRYDPREPPQRGVDGVCFTERPPSSRSAMHFDRYFYRPRMNFNSATCG</sequence>
<dbReference type="Proteomes" id="UP000050761">
    <property type="component" value="Unassembled WGS sequence"/>
</dbReference>
<protein>
    <submittedName>
        <fullName evidence="2 4">Uncharacterized protein</fullName>
    </submittedName>
</protein>